<dbReference type="EMBL" id="FNNC01000001">
    <property type="protein sequence ID" value="SDW06183.1"/>
    <property type="molecule type" value="Genomic_DNA"/>
</dbReference>
<accession>A0A1H2QG15</accession>
<sequence>MNSKLEKTIYNIGKKKIKEITKIYLELVKDTSNFHYVELKNLDNVDKISIMIGGIRSLKNPLTATPEEVLREYEQKIALKFDIENSITVGVYRKLEDTLNNYYNEVEIHTNNFTEFDAEFIYENPYYLPLYQHIGGILSKSKLKNQVGTVSDTNISKPASMRLADYLNEVVDSSSIERTTILGKLGSTLEGIVRDLVGRIMLETIVANALEEEGVNFQREEEYNNIEGVVYNFRADFVLPNSTSPKVFIEVRKSSSRHASLYAKDKMFSAINWKGKNKDMLAVIVVDGEWTNATLDVMTNVFDYVIPINQAPKLAQIISAYLNGDKSKLKWIIDFNIRANS</sequence>
<reference evidence="1 2" key="1">
    <citation type="submission" date="2016-10" db="EMBL/GenBank/DDBJ databases">
        <authorList>
            <person name="de Groot N.N."/>
        </authorList>
    </citation>
    <scope>NUCLEOTIDE SEQUENCE [LARGE SCALE GENOMIC DNA]</scope>
    <source>
        <strain evidence="1 2">DSM 23126</strain>
    </source>
</reference>
<dbReference type="RefSeq" id="WP_091610402.1">
    <property type="nucleotide sequence ID" value="NZ_FNNC01000001.1"/>
</dbReference>
<gene>
    <name evidence="1" type="ORF">SAMN05421781_0308</name>
</gene>
<dbReference type="Proteomes" id="UP000199488">
    <property type="component" value="Unassembled WGS sequence"/>
</dbReference>
<evidence type="ECO:0000313" key="2">
    <source>
        <dbReference type="Proteomes" id="UP000199488"/>
    </source>
</evidence>
<name>A0A1H2QG15_9BACI</name>
<protein>
    <submittedName>
        <fullName evidence="1">Uncharacterized protein</fullName>
    </submittedName>
</protein>
<dbReference type="AlphaFoldDB" id="A0A1H2QG15"/>
<dbReference type="OrthoDB" id="9554350at2"/>
<evidence type="ECO:0000313" key="1">
    <source>
        <dbReference type="EMBL" id="SDW06183.1"/>
    </source>
</evidence>
<keyword evidence="2" id="KW-1185">Reference proteome</keyword>
<organism evidence="1 2">
    <name type="scientific">Marinococcus luteus</name>
    <dbReference type="NCBI Taxonomy" id="1122204"/>
    <lineage>
        <taxon>Bacteria</taxon>
        <taxon>Bacillati</taxon>
        <taxon>Bacillota</taxon>
        <taxon>Bacilli</taxon>
        <taxon>Bacillales</taxon>
        <taxon>Bacillaceae</taxon>
        <taxon>Marinococcus</taxon>
    </lineage>
</organism>
<proteinExistence type="predicted"/>